<sequence>MHHCYARERGIQYAAAFRFDHRCVWNTDSYSAHQKRGHKESGCALYRPYFTLSCATSIIMRTDK</sequence>
<name>A0A1M6ZKK6_9BRAD</name>
<dbReference type="AlphaFoldDB" id="A0A1M6ZKK6"/>
<gene>
    <name evidence="1" type="ORF">SAMN05444171_3656</name>
</gene>
<protein>
    <submittedName>
        <fullName evidence="1">Uncharacterized protein</fullName>
    </submittedName>
</protein>
<evidence type="ECO:0000313" key="2">
    <source>
        <dbReference type="Proteomes" id="UP000183208"/>
    </source>
</evidence>
<accession>A0A1M6ZKK6</accession>
<dbReference type="Proteomes" id="UP000183208">
    <property type="component" value="Unassembled WGS sequence"/>
</dbReference>
<organism evidence="1 2">
    <name type="scientific">Bradyrhizobium lablabi</name>
    <dbReference type="NCBI Taxonomy" id="722472"/>
    <lineage>
        <taxon>Bacteria</taxon>
        <taxon>Pseudomonadati</taxon>
        <taxon>Pseudomonadota</taxon>
        <taxon>Alphaproteobacteria</taxon>
        <taxon>Hyphomicrobiales</taxon>
        <taxon>Nitrobacteraceae</taxon>
        <taxon>Bradyrhizobium</taxon>
    </lineage>
</organism>
<reference evidence="1 2" key="1">
    <citation type="submission" date="2016-10" db="EMBL/GenBank/DDBJ databases">
        <authorList>
            <person name="de Groot N.N."/>
        </authorList>
    </citation>
    <scope>NUCLEOTIDE SEQUENCE [LARGE SCALE GENOMIC DNA]</scope>
    <source>
        <strain evidence="1 2">GAS522</strain>
    </source>
</reference>
<proteinExistence type="predicted"/>
<dbReference type="EMBL" id="FNTI01000001">
    <property type="protein sequence ID" value="SED27434.1"/>
    <property type="molecule type" value="Genomic_DNA"/>
</dbReference>
<evidence type="ECO:0000313" key="1">
    <source>
        <dbReference type="EMBL" id="SED27434.1"/>
    </source>
</evidence>